<name>A0ABU0WMV6_9PROT</name>
<evidence type="ECO:0000313" key="2">
    <source>
        <dbReference type="EMBL" id="MDQ2104884.1"/>
    </source>
</evidence>
<proteinExistence type="predicted"/>
<dbReference type="InterPro" id="IPR009506">
    <property type="entry name" value="YjiS-like"/>
</dbReference>
<organism evidence="2 3">
    <name type="scientific">Azospirillum isscasi</name>
    <dbReference type="NCBI Taxonomy" id="3053926"/>
    <lineage>
        <taxon>Bacteria</taxon>
        <taxon>Pseudomonadati</taxon>
        <taxon>Pseudomonadota</taxon>
        <taxon>Alphaproteobacteria</taxon>
        <taxon>Rhodospirillales</taxon>
        <taxon>Azospirillaceae</taxon>
        <taxon>Azospirillum</taxon>
    </lineage>
</organism>
<dbReference type="EMBL" id="JAUJFI010000108">
    <property type="protein sequence ID" value="MDQ2104884.1"/>
    <property type="molecule type" value="Genomic_DNA"/>
</dbReference>
<feature type="domain" description="YjiS-like" evidence="1">
    <location>
        <begin position="27"/>
        <end position="55"/>
    </location>
</feature>
<accession>A0ABU0WMV6</accession>
<keyword evidence="3" id="KW-1185">Reference proteome</keyword>
<evidence type="ECO:0000313" key="3">
    <source>
        <dbReference type="Proteomes" id="UP001227317"/>
    </source>
</evidence>
<evidence type="ECO:0000259" key="1">
    <source>
        <dbReference type="Pfam" id="PF06568"/>
    </source>
</evidence>
<sequence length="70" mass="8137">MTGMSGTHDKRRSGTTAGPAAASWLVRLHRWRERRALRRALARMDAHLWADLGFDETTAREEMEKPFWRA</sequence>
<gene>
    <name evidence="2" type="ORF">QSG27_19445</name>
</gene>
<protein>
    <submittedName>
        <fullName evidence="2">DUF1127 domain-containing protein</fullName>
    </submittedName>
</protein>
<dbReference type="Proteomes" id="UP001227317">
    <property type="component" value="Unassembled WGS sequence"/>
</dbReference>
<reference evidence="2 3" key="1">
    <citation type="submission" date="2023-06" db="EMBL/GenBank/DDBJ databases">
        <title>Azospirillum isscasensis sp.nov, a bacterium isolated from rhizosphere soil of rice.</title>
        <authorList>
            <person name="Wang H."/>
        </authorList>
    </citation>
    <scope>NUCLEOTIDE SEQUENCE [LARGE SCALE GENOMIC DNA]</scope>
    <source>
        <strain evidence="2 3">C340-1</strain>
    </source>
</reference>
<dbReference type="Pfam" id="PF06568">
    <property type="entry name" value="YjiS-like"/>
    <property type="match status" value="1"/>
</dbReference>
<comment type="caution">
    <text evidence="2">The sequence shown here is derived from an EMBL/GenBank/DDBJ whole genome shotgun (WGS) entry which is preliminary data.</text>
</comment>